<name>A0A1J7JT52_9PEZI</name>
<dbReference type="Gene3D" id="3.30.40.10">
    <property type="entry name" value="Zinc/RING finger domain, C3HC4 (zinc finger)"/>
    <property type="match status" value="1"/>
</dbReference>
<dbReference type="InterPro" id="IPR037869">
    <property type="entry name" value="Spp1/CFP1"/>
</dbReference>
<keyword evidence="10" id="KW-1185">Reference proteome</keyword>
<evidence type="ECO:0000256" key="6">
    <source>
        <dbReference type="PROSITE-ProRule" id="PRU00146"/>
    </source>
</evidence>
<dbReference type="PROSITE" id="PS01359">
    <property type="entry name" value="ZF_PHD_1"/>
    <property type="match status" value="1"/>
</dbReference>
<sequence>MAFTTSFFAVSSPGGREREGDMDIDDDARNHAGTRISGDRTDDGAAQEVDPSQRPANTNGTGAGTSHRASTHSSPSPQKDSDPRSEPDRSLPATHQNGNTQSETMPKKPIKKKGTAAPIKGPGKRGGKSGGGGPKKGATKPSSAPKPKKPKTETSASQPDRSSSAAPASSQAGGDGSDSDESGSDQGIYCVCRGPDNHRFMIACDRCEDWFHGDCIGMDKYTGEALVQRYICPNCTDGKLYVTRYKKTCALNRCDRPARMYGDVAREEASIFCSEEHCQLWWEQLVGSLPRSRAGGLYGDLLTQEEFMGLLGTGKKGGRKEGWKIGDEPFGVPANFWDTTPPSQVLTEEESALLATSVSDRHSLGEEIVLCKKMLQLIDLAVKQRETLIASSSGGPKSQLLGKDFCGYDHRLDAVGATAAFAAFVHSPAGEAVFKSGRLPLPGDEGFVEPDGEDGGHVNGGGVNGNATGMAALGRVMCVRRKCKPHAGWSGIHTKNVKHQIKELAAQAKEKLDFEARIRDCAAVRYQRRKREKNRVEVVDREVEMEG</sequence>
<evidence type="ECO:0000256" key="1">
    <source>
        <dbReference type="ARBA" id="ARBA00004123"/>
    </source>
</evidence>
<dbReference type="InterPro" id="IPR011011">
    <property type="entry name" value="Znf_FYVE_PHD"/>
</dbReference>
<dbReference type="Pfam" id="PF00628">
    <property type="entry name" value="PHD"/>
    <property type="match status" value="1"/>
</dbReference>
<organism evidence="9 10">
    <name type="scientific">Coniochaeta ligniaria NRRL 30616</name>
    <dbReference type="NCBI Taxonomy" id="1408157"/>
    <lineage>
        <taxon>Eukaryota</taxon>
        <taxon>Fungi</taxon>
        <taxon>Dikarya</taxon>
        <taxon>Ascomycota</taxon>
        <taxon>Pezizomycotina</taxon>
        <taxon>Sordariomycetes</taxon>
        <taxon>Sordariomycetidae</taxon>
        <taxon>Coniochaetales</taxon>
        <taxon>Coniochaetaceae</taxon>
        <taxon>Coniochaeta</taxon>
    </lineage>
</organism>
<reference evidence="9 10" key="1">
    <citation type="submission" date="2016-10" db="EMBL/GenBank/DDBJ databases">
        <title>Draft genome sequence of Coniochaeta ligniaria NRRL30616, a lignocellulolytic fungus for bioabatement of inhibitors in plant biomass hydrolysates.</title>
        <authorList>
            <consortium name="DOE Joint Genome Institute"/>
            <person name="Jimenez D.J."/>
            <person name="Hector R.E."/>
            <person name="Riley R."/>
            <person name="Sun H."/>
            <person name="Grigoriev I.V."/>
            <person name="Van Elsas J.D."/>
            <person name="Nichols N.N."/>
        </authorList>
    </citation>
    <scope>NUCLEOTIDE SEQUENCE [LARGE SCALE GENOMIC DNA]</scope>
    <source>
        <strain evidence="9 10">NRRL 30616</strain>
    </source>
</reference>
<dbReference type="OrthoDB" id="436852at2759"/>
<dbReference type="GO" id="GO:0045893">
    <property type="term" value="P:positive regulation of DNA-templated transcription"/>
    <property type="evidence" value="ECO:0007669"/>
    <property type="project" value="TreeGrafter"/>
</dbReference>
<evidence type="ECO:0000256" key="3">
    <source>
        <dbReference type="ARBA" id="ARBA00022771"/>
    </source>
</evidence>
<dbReference type="SMART" id="SM00249">
    <property type="entry name" value="PHD"/>
    <property type="match status" value="1"/>
</dbReference>
<gene>
    <name evidence="9" type="ORF">CONLIGDRAFT_630848</name>
</gene>
<dbReference type="InterPro" id="IPR019787">
    <property type="entry name" value="Znf_PHD-finger"/>
</dbReference>
<evidence type="ECO:0000256" key="5">
    <source>
        <dbReference type="ARBA" id="ARBA00023242"/>
    </source>
</evidence>
<keyword evidence="3 6" id="KW-0863">Zinc-finger</keyword>
<dbReference type="InterPro" id="IPR001965">
    <property type="entry name" value="Znf_PHD"/>
</dbReference>
<evidence type="ECO:0000259" key="8">
    <source>
        <dbReference type="PROSITE" id="PS50016"/>
    </source>
</evidence>
<feature type="compositionally biased region" description="Polar residues" evidence="7">
    <location>
        <begin position="93"/>
        <end position="104"/>
    </location>
</feature>
<dbReference type="SUPFAM" id="SSF57903">
    <property type="entry name" value="FYVE/PHD zinc finger"/>
    <property type="match status" value="1"/>
</dbReference>
<keyword evidence="5" id="KW-0539">Nucleus</keyword>
<dbReference type="InParanoid" id="A0A1J7JT52"/>
<feature type="compositionally biased region" description="Polar residues" evidence="7">
    <location>
        <begin position="67"/>
        <end position="78"/>
    </location>
</feature>
<evidence type="ECO:0000313" key="10">
    <source>
        <dbReference type="Proteomes" id="UP000182658"/>
    </source>
</evidence>
<feature type="domain" description="PHD-type" evidence="8">
    <location>
        <begin position="187"/>
        <end position="238"/>
    </location>
</feature>
<dbReference type="Proteomes" id="UP000182658">
    <property type="component" value="Unassembled WGS sequence"/>
</dbReference>
<dbReference type="EMBL" id="KV875096">
    <property type="protein sequence ID" value="OIW30938.1"/>
    <property type="molecule type" value="Genomic_DNA"/>
</dbReference>
<dbReference type="PANTHER" id="PTHR46174">
    <property type="entry name" value="CXXC-TYPE ZINC FINGER PROTEIN 1"/>
    <property type="match status" value="1"/>
</dbReference>
<protein>
    <recommendedName>
        <fullName evidence="8">PHD-type domain-containing protein</fullName>
    </recommendedName>
</protein>
<dbReference type="STRING" id="1408157.A0A1J7JT52"/>
<keyword evidence="4" id="KW-0862">Zinc</keyword>
<evidence type="ECO:0000313" key="9">
    <source>
        <dbReference type="EMBL" id="OIW30938.1"/>
    </source>
</evidence>
<dbReference type="InterPro" id="IPR013083">
    <property type="entry name" value="Znf_RING/FYVE/PHD"/>
</dbReference>
<dbReference type="AlphaFoldDB" id="A0A1J7JT52"/>
<evidence type="ECO:0000256" key="4">
    <source>
        <dbReference type="ARBA" id="ARBA00022833"/>
    </source>
</evidence>
<feature type="region of interest" description="Disordered" evidence="7">
    <location>
        <begin position="1"/>
        <end position="183"/>
    </location>
</feature>
<dbReference type="PANTHER" id="PTHR46174:SF1">
    <property type="entry name" value="CXXC-TYPE ZINC FINGER PROTEIN 1"/>
    <property type="match status" value="1"/>
</dbReference>
<evidence type="ECO:0000256" key="2">
    <source>
        <dbReference type="ARBA" id="ARBA00022723"/>
    </source>
</evidence>
<evidence type="ECO:0000256" key="7">
    <source>
        <dbReference type="SAM" id="MobiDB-lite"/>
    </source>
</evidence>
<keyword evidence="2" id="KW-0479">Metal-binding</keyword>
<dbReference type="GO" id="GO:0008270">
    <property type="term" value="F:zinc ion binding"/>
    <property type="evidence" value="ECO:0007669"/>
    <property type="project" value="UniProtKB-KW"/>
</dbReference>
<dbReference type="PROSITE" id="PS50016">
    <property type="entry name" value="ZF_PHD_2"/>
    <property type="match status" value="1"/>
</dbReference>
<feature type="compositionally biased region" description="Basic and acidic residues" evidence="7">
    <location>
        <begin position="79"/>
        <end position="89"/>
    </location>
</feature>
<dbReference type="InterPro" id="IPR019786">
    <property type="entry name" value="Zinc_finger_PHD-type_CS"/>
</dbReference>
<dbReference type="GO" id="GO:0048188">
    <property type="term" value="C:Set1C/COMPASS complex"/>
    <property type="evidence" value="ECO:0007669"/>
    <property type="project" value="InterPro"/>
</dbReference>
<comment type="subcellular location">
    <subcellularLocation>
        <location evidence="1">Nucleus</location>
    </subcellularLocation>
</comment>
<feature type="compositionally biased region" description="Low complexity" evidence="7">
    <location>
        <begin position="153"/>
        <end position="172"/>
    </location>
</feature>
<accession>A0A1J7JT52</accession>
<proteinExistence type="predicted"/>